<dbReference type="CDD" id="cd00303">
    <property type="entry name" value="retropepsin_like"/>
    <property type="match status" value="1"/>
</dbReference>
<protein>
    <submittedName>
        <fullName evidence="2">Tas retrotransposon peptidase A16</fullName>
    </submittedName>
</protein>
<dbReference type="Gene3D" id="2.40.70.10">
    <property type="entry name" value="Acid Proteases"/>
    <property type="match status" value="1"/>
</dbReference>
<dbReference type="Pfam" id="PF13650">
    <property type="entry name" value="Asp_protease_2"/>
    <property type="match status" value="1"/>
</dbReference>
<dbReference type="EMBL" id="KN730487">
    <property type="protein sequence ID" value="KIH60974.1"/>
    <property type="molecule type" value="Genomic_DNA"/>
</dbReference>
<keyword evidence="3" id="KW-1185">Reference proteome</keyword>
<evidence type="ECO:0000313" key="2">
    <source>
        <dbReference type="EMBL" id="KIH60974.1"/>
    </source>
</evidence>
<dbReference type="InterPro" id="IPR021109">
    <property type="entry name" value="Peptidase_aspartic_dom_sf"/>
</dbReference>
<evidence type="ECO:0000256" key="1">
    <source>
        <dbReference type="SAM" id="MobiDB-lite"/>
    </source>
</evidence>
<name>A0A0C2GPJ3_9BILA</name>
<dbReference type="PANTHER" id="PTHR47331:SF1">
    <property type="entry name" value="GAG-LIKE PROTEIN"/>
    <property type="match status" value="1"/>
</dbReference>
<dbReference type="PANTHER" id="PTHR47331">
    <property type="entry name" value="PHD-TYPE DOMAIN-CONTAINING PROTEIN"/>
    <property type="match status" value="1"/>
</dbReference>
<sequence>MFTMNVLFQLLEEIISNEEMVTLYTGGSDRSSLPTSTRFDNKSRQVSTSVPSCMYCEGKHKSFACDKYRTPQERSQYLRDHKLCLICASPQHITSECQRRPCFKCQKRHHTSCCFQSGSKEWNPTPKKEFDHKKKVKGTSNGGKEPKLFKSSVKVNQLGHDEQDTASPEEKNILEVRSEKRPQRRQGTFLPTGELTVMNPATKELRKVDVLLDTGAEISFIDTTLAQELQLPTLKEARLRLHTFGSDKVQEKHSRKVPLEVWDAEGRPLSLVLFTHDILTKPFVTSPVCEEDLAFLRRKNLPINFSSNKSTVKPSILLGSVVDVITTKRTTPATSFRITSATYTTRIPDYGTSEHVSSHRDPRG</sequence>
<gene>
    <name evidence="2" type="ORF">ANCDUO_08759</name>
</gene>
<organism evidence="2 3">
    <name type="scientific">Ancylostoma duodenale</name>
    <dbReference type="NCBI Taxonomy" id="51022"/>
    <lineage>
        <taxon>Eukaryota</taxon>
        <taxon>Metazoa</taxon>
        <taxon>Ecdysozoa</taxon>
        <taxon>Nematoda</taxon>
        <taxon>Chromadorea</taxon>
        <taxon>Rhabditida</taxon>
        <taxon>Rhabditina</taxon>
        <taxon>Rhabditomorpha</taxon>
        <taxon>Strongyloidea</taxon>
        <taxon>Ancylostomatidae</taxon>
        <taxon>Ancylostomatinae</taxon>
        <taxon>Ancylostoma</taxon>
    </lineage>
</organism>
<reference evidence="2 3" key="1">
    <citation type="submission" date="2013-12" db="EMBL/GenBank/DDBJ databases">
        <title>Draft genome of the parsitic nematode Ancylostoma duodenale.</title>
        <authorList>
            <person name="Mitreva M."/>
        </authorList>
    </citation>
    <scope>NUCLEOTIDE SEQUENCE [LARGE SCALE GENOMIC DNA]</scope>
    <source>
        <strain evidence="2 3">Zhejiang</strain>
    </source>
</reference>
<evidence type="ECO:0000313" key="3">
    <source>
        <dbReference type="Proteomes" id="UP000054047"/>
    </source>
</evidence>
<dbReference type="Proteomes" id="UP000054047">
    <property type="component" value="Unassembled WGS sequence"/>
</dbReference>
<dbReference type="AlphaFoldDB" id="A0A0C2GPJ3"/>
<accession>A0A0C2GPJ3</accession>
<proteinExistence type="predicted"/>
<dbReference type="OrthoDB" id="5869984at2759"/>
<dbReference type="SUPFAM" id="SSF50630">
    <property type="entry name" value="Acid proteases"/>
    <property type="match status" value="1"/>
</dbReference>
<feature type="region of interest" description="Disordered" evidence="1">
    <location>
        <begin position="125"/>
        <end position="147"/>
    </location>
</feature>